<evidence type="ECO:0000259" key="1">
    <source>
        <dbReference type="Pfam" id="PF18199"/>
    </source>
</evidence>
<dbReference type="Gene3D" id="1.20.1270.280">
    <property type="match status" value="1"/>
</dbReference>
<evidence type="ECO:0000313" key="2">
    <source>
        <dbReference type="EMBL" id="CAI9553699.1"/>
    </source>
</evidence>
<dbReference type="Gene3D" id="3.10.490.20">
    <property type="match status" value="1"/>
</dbReference>
<dbReference type="InterPro" id="IPR026983">
    <property type="entry name" value="DHC"/>
</dbReference>
<protein>
    <recommendedName>
        <fullName evidence="1">Dynein heavy chain C-terminal domain-containing protein</fullName>
    </recommendedName>
</protein>
<feature type="non-terminal residue" evidence="2">
    <location>
        <position position="1"/>
    </location>
</feature>
<accession>A0ABN9C1U2</accession>
<proteinExistence type="predicted"/>
<name>A0ABN9C1U2_9NEOB</name>
<dbReference type="PANTHER" id="PTHR22878">
    <property type="entry name" value="DYNEIN HEAVY CHAIN 6, AXONEMAL-LIKE-RELATED"/>
    <property type="match status" value="1"/>
</dbReference>
<reference evidence="2" key="1">
    <citation type="submission" date="2023-05" db="EMBL/GenBank/DDBJ databases">
        <authorList>
            <person name="Stuckert A."/>
        </authorList>
    </citation>
    <scope>NUCLEOTIDE SEQUENCE</scope>
</reference>
<sequence length="185" mass="21302">AGYDPLVNSALLTVLHQEIDRFNHLLSIIHSSLNALQQAVRGEIILNKVLEEQLYNSLGNLKVPELWQRCSYESCKLLGSWVDDLVERIGFFSTWASHVYQCIQERFGQQLGLKKTFKHSRPNSSQISDTLLENRSHPTGEPYNYWIPAFFFPQGFLTAVLQNYARKRGLSVDSLTFKNNKWSLL</sequence>
<dbReference type="Proteomes" id="UP001162483">
    <property type="component" value="Unassembled WGS sequence"/>
</dbReference>
<gene>
    <name evidence="2" type="ORF">SPARVUS_LOCUS4082186</name>
</gene>
<keyword evidence="3" id="KW-1185">Reference proteome</keyword>
<dbReference type="InterPro" id="IPR041228">
    <property type="entry name" value="Dynein_C"/>
</dbReference>
<dbReference type="InterPro" id="IPR043160">
    <property type="entry name" value="Dynein_C_barrel"/>
</dbReference>
<dbReference type="Pfam" id="PF18199">
    <property type="entry name" value="Dynein_C"/>
    <property type="match status" value="1"/>
</dbReference>
<organism evidence="2 3">
    <name type="scientific">Staurois parvus</name>
    <dbReference type="NCBI Taxonomy" id="386267"/>
    <lineage>
        <taxon>Eukaryota</taxon>
        <taxon>Metazoa</taxon>
        <taxon>Chordata</taxon>
        <taxon>Craniata</taxon>
        <taxon>Vertebrata</taxon>
        <taxon>Euteleostomi</taxon>
        <taxon>Amphibia</taxon>
        <taxon>Batrachia</taxon>
        <taxon>Anura</taxon>
        <taxon>Neobatrachia</taxon>
        <taxon>Ranoidea</taxon>
        <taxon>Ranidae</taxon>
        <taxon>Staurois</taxon>
    </lineage>
</organism>
<evidence type="ECO:0000313" key="3">
    <source>
        <dbReference type="Proteomes" id="UP001162483"/>
    </source>
</evidence>
<feature type="domain" description="Dynein heavy chain C-terminal" evidence="1">
    <location>
        <begin position="8"/>
        <end position="179"/>
    </location>
</feature>
<dbReference type="EMBL" id="CATNWA010007271">
    <property type="protein sequence ID" value="CAI9553699.1"/>
    <property type="molecule type" value="Genomic_DNA"/>
</dbReference>
<comment type="caution">
    <text evidence="2">The sequence shown here is derived from an EMBL/GenBank/DDBJ whole genome shotgun (WGS) entry which is preliminary data.</text>
</comment>
<dbReference type="PANTHER" id="PTHR22878:SF64">
    <property type="entry name" value="DYNEIN AXONEMAL HEAVY CHAIN 14"/>
    <property type="match status" value="1"/>
</dbReference>